<dbReference type="Proteomes" id="UP000814140">
    <property type="component" value="Unassembled WGS sequence"/>
</dbReference>
<keyword evidence="2" id="KW-1185">Reference proteome</keyword>
<comment type="caution">
    <text evidence="1">The sequence shown here is derived from an EMBL/GenBank/DDBJ whole genome shotgun (WGS) entry which is preliminary data.</text>
</comment>
<reference evidence="1" key="1">
    <citation type="submission" date="2021-03" db="EMBL/GenBank/DDBJ databases">
        <authorList>
            <consortium name="DOE Joint Genome Institute"/>
            <person name="Ahrendt S."/>
            <person name="Looney B.P."/>
            <person name="Miyauchi S."/>
            <person name="Morin E."/>
            <person name="Drula E."/>
            <person name="Courty P.E."/>
            <person name="Chicoki N."/>
            <person name="Fauchery L."/>
            <person name="Kohler A."/>
            <person name="Kuo A."/>
            <person name="Labutti K."/>
            <person name="Pangilinan J."/>
            <person name="Lipzen A."/>
            <person name="Riley R."/>
            <person name="Andreopoulos W."/>
            <person name="He G."/>
            <person name="Johnson J."/>
            <person name="Barry K.W."/>
            <person name="Grigoriev I.V."/>
            <person name="Nagy L."/>
            <person name="Hibbett D."/>
            <person name="Henrissat B."/>
            <person name="Matheny P.B."/>
            <person name="Labbe J."/>
            <person name="Martin F."/>
        </authorList>
    </citation>
    <scope>NUCLEOTIDE SEQUENCE</scope>
    <source>
        <strain evidence="1">HHB10654</strain>
    </source>
</reference>
<sequence length="996" mass="109728">MTDRVLRSLLRPSEFVRVILEGRSVPRREEADSEAKEADATLDEKAVVDQGEYDVLLAVVGHLDKVTGESGSVFIYREEDPSSSGRRTLILQHIFPIHKDFSLGISQLDPQNDTADGDVPRSPTTTLPDPGFSMELSDGKSVPFTLVTYDKEHLSTALLACRNLREASLKHSSDTEFHPWLAPYALHPSSWLSVIPPRDLRYSTQPAHHRLSSGCAGLPGDEIADFMTLRDEWLYTKAQHTVQRDPARQGLRVRVGTFNVNGKMPSQDLSAWIGGLSGDEQVQDEWKHLIPPIKEISPLSLGESGKTIPETGPATAEPPIHGSADPDLFVLAFQELDLSTEALLYSTKTTRKDAWTTAVIAALGDKGELYEKLASKQLVGMFLIVLVRKELRSNFVGARTGAVGAGIMGIMGNKGAVALRLTYRPEPTPSTPIPIAATLTFVNAHLAAFDEMLERRNGDFRDISRRLEFGPCAEYMWDSPLDPDAPSEPPMLNIYSSDLLVWMVSLPTGKDMSQIDIVMTCNQGVPTLLKFDQLKSSMRNKKAFEGFKEHTISHLPTYRFQNGILTDKLGYDMKRKPAWTDRVLHMTSPFVPVHQLSYASHPEVSMSDHKPVSADFIVEIPVVDTMDLETVANELYKSIASIDPEELTDMPVLKLDETTVDFEKVSYDRPTSKNLVLRNTGKVPAAFRFFPREIEKPITPEWLQISPLAGFLLAGEDISITFTVHVTSKSAATLNLGTAKLSTLIILHTTLGQDLFISLGGQYESTCFGNSLSVLARLPGPIRELQGEDALLPQAQARNSSRELMKLIGWLMSNDVDAVDGLFVTPGDESLIAQIRECLDTNADFPATPEGQDVDTNLVRAMATALLMFLDSLPEPVIPSHLHAHCAGITSRDAAYEMLSVFPPVSVNVWISVTAFLHLLAYQAEQRASAAETKAGDSAEEDSEDVRTAVETDSTPSRAEQLASIFAPVLLRDDIEAAAPVSLVDKRRFLLYFMQG</sequence>
<protein>
    <submittedName>
        <fullName evidence="1">DNase I-like protein</fullName>
    </submittedName>
</protein>
<organism evidence="1 2">
    <name type="scientific">Artomyces pyxidatus</name>
    <dbReference type="NCBI Taxonomy" id="48021"/>
    <lineage>
        <taxon>Eukaryota</taxon>
        <taxon>Fungi</taxon>
        <taxon>Dikarya</taxon>
        <taxon>Basidiomycota</taxon>
        <taxon>Agaricomycotina</taxon>
        <taxon>Agaricomycetes</taxon>
        <taxon>Russulales</taxon>
        <taxon>Auriscalpiaceae</taxon>
        <taxon>Artomyces</taxon>
    </lineage>
</organism>
<name>A0ACB8SZI3_9AGAM</name>
<evidence type="ECO:0000313" key="2">
    <source>
        <dbReference type="Proteomes" id="UP000814140"/>
    </source>
</evidence>
<dbReference type="EMBL" id="MU277214">
    <property type="protein sequence ID" value="KAI0061131.1"/>
    <property type="molecule type" value="Genomic_DNA"/>
</dbReference>
<reference evidence="1" key="2">
    <citation type="journal article" date="2022" name="New Phytol.">
        <title>Evolutionary transition to the ectomycorrhizal habit in the genomes of a hyperdiverse lineage of mushroom-forming fungi.</title>
        <authorList>
            <person name="Looney B."/>
            <person name="Miyauchi S."/>
            <person name="Morin E."/>
            <person name="Drula E."/>
            <person name="Courty P.E."/>
            <person name="Kohler A."/>
            <person name="Kuo A."/>
            <person name="LaButti K."/>
            <person name="Pangilinan J."/>
            <person name="Lipzen A."/>
            <person name="Riley R."/>
            <person name="Andreopoulos W."/>
            <person name="He G."/>
            <person name="Johnson J."/>
            <person name="Nolan M."/>
            <person name="Tritt A."/>
            <person name="Barry K.W."/>
            <person name="Grigoriev I.V."/>
            <person name="Nagy L.G."/>
            <person name="Hibbett D."/>
            <person name="Henrissat B."/>
            <person name="Matheny P.B."/>
            <person name="Labbe J."/>
            <person name="Martin F.M."/>
        </authorList>
    </citation>
    <scope>NUCLEOTIDE SEQUENCE</scope>
    <source>
        <strain evidence="1">HHB10654</strain>
    </source>
</reference>
<gene>
    <name evidence="1" type="ORF">BV25DRAFT_1917099</name>
</gene>
<evidence type="ECO:0000313" key="1">
    <source>
        <dbReference type="EMBL" id="KAI0061131.1"/>
    </source>
</evidence>
<accession>A0ACB8SZI3</accession>
<proteinExistence type="predicted"/>